<dbReference type="SUPFAM" id="SSF82185">
    <property type="entry name" value="Histone H3 K4-specific methyltransferase SET7/9 N-terminal domain"/>
    <property type="match status" value="1"/>
</dbReference>
<dbReference type="EMBL" id="JBHMCY010000010">
    <property type="protein sequence ID" value="MFB9462609.1"/>
    <property type="molecule type" value="Genomic_DNA"/>
</dbReference>
<name>A0ABV5MY99_9ACTN</name>
<comment type="caution">
    <text evidence="2">The sequence shown here is derived from an EMBL/GenBank/DDBJ whole genome shotgun (WGS) entry which is preliminary data.</text>
</comment>
<accession>A0ABV5MY99</accession>
<dbReference type="RefSeq" id="WP_381343706.1">
    <property type="nucleotide sequence ID" value="NZ_JBHMCY010000010.1"/>
</dbReference>
<evidence type="ECO:0000313" key="2">
    <source>
        <dbReference type="EMBL" id="MFB9462609.1"/>
    </source>
</evidence>
<feature type="domain" description="Ig-like" evidence="1">
    <location>
        <begin position="12"/>
        <end position="98"/>
    </location>
</feature>
<gene>
    <name evidence="2" type="ORF">ACFF45_07740</name>
</gene>
<dbReference type="Proteomes" id="UP001589709">
    <property type="component" value="Unassembled WGS sequence"/>
</dbReference>
<dbReference type="InterPro" id="IPR007110">
    <property type="entry name" value="Ig-like_dom"/>
</dbReference>
<dbReference type="Gene3D" id="2.20.110.10">
    <property type="entry name" value="Histone H3 K4-specific methyltransferase SET7/9 N-terminal domain"/>
    <property type="match status" value="1"/>
</dbReference>
<protein>
    <submittedName>
        <fullName evidence="2">Toxin-antitoxin system YwqK family antitoxin</fullName>
    </submittedName>
</protein>
<sequence length="123" mass="13951">MTEQIRIDIDDPEVDIDHSQRLLYRGAPFTGEVVEHLGGALISLECYEDGLRHGPSREWYKDGSLRSEATARRGRPVGVSREWHANGTLAVERVFAEDGLTMLSDSNWDENGRPTRAWRKEDA</sequence>
<proteinExistence type="predicted"/>
<evidence type="ECO:0000259" key="1">
    <source>
        <dbReference type="PROSITE" id="PS50835"/>
    </source>
</evidence>
<reference evidence="2 3" key="1">
    <citation type="submission" date="2024-09" db="EMBL/GenBank/DDBJ databases">
        <authorList>
            <person name="Sun Q."/>
            <person name="Mori K."/>
        </authorList>
    </citation>
    <scope>NUCLEOTIDE SEQUENCE [LARGE SCALE GENOMIC DNA]</scope>
    <source>
        <strain evidence="2 3">JCM 6917</strain>
    </source>
</reference>
<evidence type="ECO:0000313" key="3">
    <source>
        <dbReference type="Proteomes" id="UP001589709"/>
    </source>
</evidence>
<organism evidence="2 3">
    <name type="scientific">Streptomyces cinereospinus</name>
    <dbReference type="NCBI Taxonomy" id="285561"/>
    <lineage>
        <taxon>Bacteria</taxon>
        <taxon>Bacillati</taxon>
        <taxon>Actinomycetota</taxon>
        <taxon>Actinomycetes</taxon>
        <taxon>Kitasatosporales</taxon>
        <taxon>Streptomycetaceae</taxon>
        <taxon>Streptomyces</taxon>
    </lineage>
</organism>
<dbReference type="PROSITE" id="PS50835">
    <property type="entry name" value="IG_LIKE"/>
    <property type="match status" value="1"/>
</dbReference>
<keyword evidence="3" id="KW-1185">Reference proteome</keyword>